<feature type="domain" description="EF-hand" evidence="5">
    <location>
        <begin position="42"/>
        <end position="77"/>
    </location>
</feature>
<protein>
    <submittedName>
        <fullName evidence="6">EF_hand_5 domain-containing protein</fullName>
    </submittedName>
</protein>
<dbReference type="GO" id="GO:0005509">
    <property type="term" value="F:calcium ion binding"/>
    <property type="evidence" value="ECO:0007669"/>
    <property type="project" value="InterPro"/>
</dbReference>
<sequence length="181" mass="20964">MSNVSFLEFRYKISKHHNLLRKSARLFSIDRQSSGLLPTLQPNLNEMRQIFDKFDSNKEGKISQEEYKAILRALGQKNISGEVSKIFQVVDLDGDGFINFKEFLEVHNKEGGVRTMDIQSAFQTFDKNHDGKISAEEVMEVLRRLGERCTLQDCRRMVRAVDTDGDGMVDMDEFMTMMKKR</sequence>
<dbReference type="EMBL" id="BDDD01004401">
    <property type="protein sequence ID" value="GAV87594.1"/>
    <property type="molecule type" value="Genomic_DNA"/>
</dbReference>
<dbReference type="FunFam" id="1.10.238.10:FF:000336">
    <property type="entry name" value="HLH domain-containing protein"/>
    <property type="match status" value="1"/>
</dbReference>
<keyword evidence="2" id="KW-0479">Metal-binding</keyword>
<dbReference type="Pfam" id="PF13499">
    <property type="entry name" value="EF-hand_7"/>
    <property type="match status" value="2"/>
</dbReference>
<evidence type="ECO:0000313" key="6">
    <source>
        <dbReference type="EMBL" id="GAV87594.1"/>
    </source>
</evidence>
<name>A0A1Q3D579_CEPFO</name>
<dbReference type="InterPro" id="IPR018247">
    <property type="entry name" value="EF_Hand_1_Ca_BS"/>
</dbReference>
<reference evidence="7" key="1">
    <citation type="submission" date="2016-04" db="EMBL/GenBank/DDBJ databases">
        <title>Cephalotus genome sequencing.</title>
        <authorList>
            <person name="Fukushima K."/>
            <person name="Hasebe M."/>
            <person name="Fang X."/>
        </authorList>
    </citation>
    <scope>NUCLEOTIDE SEQUENCE [LARGE SCALE GENOMIC DNA]</scope>
    <source>
        <strain evidence="7">cv. St1</strain>
    </source>
</reference>
<keyword evidence="3" id="KW-0677">Repeat</keyword>
<dbReference type="SMART" id="SM00054">
    <property type="entry name" value="EFh"/>
    <property type="match status" value="4"/>
</dbReference>
<dbReference type="PANTHER" id="PTHR10891">
    <property type="entry name" value="EF-HAND CALCIUM-BINDING DOMAIN CONTAINING PROTEIN"/>
    <property type="match status" value="1"/>
</dbReference>
<dbReference type="AlphaFoldDB" id="A0A1Q3D579"/>
<evidence type="ECO:0000259" key="5">
    <source>
        <dbReference type="PROSITE" id="PS50222"/>
    </source>
</evidence>
<dbReference type="CDD" id="cd00051">
    <property type="entry name" value="EFh"/>
    <property type="match status" value="1"/>
</dbReference>
<evidence type="ECO:0000256" key="4">
    <source>
        <dbReference type="ARBA" id="ARBA00022837"/>
    </source>
</evidence>
<feature type="domain" description="EF-hand" evidence="5">
    <location>
        <begin position="78"/>
        <end position="112"/>
    </location>
</feature>
<dbReference type="InterPro" id="IPR039647">
    <property type="entry name" value="EF_hand_pair_protein_CML-like"/>
</dbReference>
<dbReference type="PROSITE" id="PS50222">
    <property type="entry name" value="EF_HAND_2"/>
    <property type="match status" value="4"/>
</dbReference>
<gene>
    <name evidence="6" type="ORF">CFOL_v3_31020</name>
</gene>
<keyword evidence="4" id="KW-0106">Calcium</keyword>
<dbReference type="InterPro" id="IPR011992">
    <property type="entry name" value="EF-hand-dom_pair"/>
</dbReference>
<evidence type="ECO:0000256" key="1">
    <source>
        <dbReference type="ARBA" id="ARBA00003291"/>
    </source>
</evidence>
<dbReference type="InParanoid" id="A0A1Q3D579"/>
<feature type="domain" description="EF-hand" evidence="5">
    <location>
        <begin position="149"/>
        <end position="181"/>
    </location>
</feature>
<dbReference type="STRING" id="3775.A0A1Q3D579"/>
<comment type="function">
    <text evidence="1">Potential calcium sensor.</text>
</comment>
<accession>A0A1Q3D579</accession>
<dbReference type="PROSITE" id="PS00018">
    <property type="entry name" value="EF_HAND_1"/>
    <property type="match status" value="3"/>
</dbReference>
<evidence type="ECO:0000313" key="7">
    <source>
        <dbReference type="Proteomes" id="UP000187406"/>
    </source>
</evidence>
<dbReference type="GO" id="GO:0005737">
    <property type="term" value="C:cytoplasm"/>
    <property type="evidence" value="ECO:0007669"/>
    <property type="project" value="UniProtKB-ARBA"/>
</dbReference>
<dbReference type="Gene3D" id="1.10.238.10">
    <property type="entry name" value="EF-hand"/>
    <property type="match status" value="2"/>
</dbReference>
<evidence type="ECO:0000256" key="3">
    <source>
        <dbReference type="ARBA" id="ARBA00022737"/>
    </source>
</evidence>
<dbReference type="Proteomes" id="UP000187406">
    <property type="component" value="Unassembled WGS sequence"/>
</dbReference>
<keyword evidence="7" id="KW-1185">Reference proteome</keyword>
<comment type="caution">
    <text evidence="6">The sequence shown here is derived from an EMBL/GenBank/DDBJ whole genome shotgun (WGS) entry which is preliminary data.</text>
</comment>
<dbReference type="FunCoup" id="A0A1Q3D579">
    <property type="interactions" value="100"/>
</dbReference>
<dbReference type="SUPFAM" id="SSF47473">
    <property type="entry name" value="EF-hand"/>
    <property type="match status" value="1"/>
</dbReference>
<dbReference type="FunFam" id="1.10.238.10:FF:000089">
    <property type="entry name" value="calmodulin-like protein 3"/>
    <property type="match status" value="1"/>
</dbReference>
<organism evidence="6 7">
    <name type="scientific">Cephalotus follicularis</name>
    <name type="common">Albany pitcher plant</name>
    <dbReference type="NCBI Taxonomy" id="3775"/>
    <lineage>
        <taxon>Eukaryota</taxon>
        <taxon>Viridiplantae</taxon>
        <taxon>Streptophyta</taxon>
        <taxon>Embryophyta</taxon>
        <taxon>Tracheophyta</taxon>
        <taxon>Spermatophyta</taxon>
        <taxon>Magnoliopsida</taxon>
        <taxon>eudicotyledons</taxon>
        <taxon>Gunneridae</taxon>
        <taxon>Pentapetalae</taxon>
        <taxon>rosids</taxon>
        <taxon>fabids</taxon>
        <taxon>Oxalidales</taxon>
        <taxon>Cephalotaceae</taxon>
        <taxon>Cephalotus</taxon>
    </lineage>
</organism>
<evidence type="ECO:0000256" key="2">
    <source>
        <dbReference type="ARBA" id="ARBA00022723"/>
    </source>
</evidence>
<proteinExistence type="predicted"/>
<dbReference type="InterPro" id="IPR002048">
    <property type="entry name" value="EF_hand_dom"/>
</dbReference>
<dbReference type="OrthoDB" id="26525at2759"/>
<feature type="domain" description="EF-hand" evidence="5">
    <location>
        <begin position="113"/>
        <end position="148"/>
    </location>
</feature>